<reference evidence="11 12" key="1">
    <citation type="journal article" date="2021" name="Commun. Biol.">
        <title>The genome of Shorea leprosula (Dipterocarpaceae) highlights the ecological relevance of drought in aseasonal tropical rainforests.</title>
        <authorList>
            <person name="Ng K.K.S."/>
            <person name="Kobayashi M.J."/>
            <person name="Fawcett J.A."/>
            <person name="Hatakeyama M."/>
            <person name="Paape T."/>
            <person name="Ng C.H."/>
            <person name="Ang C.C."/>
            <person name="Tnah L.H."/>
            <person name="Lee C.T."/>
            <person name="Nishiyama T."/>
            <person name="Sese J."/>
            <person name="O'Brien M.J."/>
            <person name="Copetti D."/>
            <person name="Mohd Noor M.I."/>
            <person name="Ong R.C."/>
            <person name="Putra M."/>
            <person name="Sireger I.Z."/>
            <person name="Indrioko S."/>
            <person name="Kosugi Y."/>
            <person name="Izuno A."/>
            <person name="Isagi Y."/>
            <person name="Lee S.L."/>
            <person name="Shimizu K.K."/>
        </authorList>
    </citation>
    <scope>NUCLEOTIDE SEQUENCE [LARGE SCALE GENOMIC DNA]</scope>
    <source>
        <strain evidence="11">214</strain>
    </source>
</reference>
<keyword evidence="10" id="KW-0325">Glycoprotein</keyword>
<keyword evidence="4" id="KW-0812">Transmembrane</keyword>
<keyword evidence="5" id="KW-0732">Signal</keyword>
<keyword evidence="3" id="KW-0433">Leucine-rich repeat</keyword>
<dbReference type="EMBL" id="BPVZ01000115">
    <property type="protein sequence ID" value="GKV36249.1"/>
    <property type="molecule type" value="Genomic_DNA"/>
</dbReference>
<dbReference type="GO" id="GO:0016020">
    <property type="term" value="C:membrane"/>
    <property type="evidence" value="ECO:0007669"/>
    <property type="project" value="UniProtKB-SubCell"/>
</dbReference>
<evidence type="ECO:0000256" key="7">
    <source>
        <dbReference type="ARBA" id="ARBA00022989"/>
    </source>
</evidence>
<comment type="similarity">
    <text evidence="2">Belongs to the RLP family.</text>
</comment>
<dbReference type="FunFam" id="3.80.10.10:FF:000111">
    <property type="entry name" value="LRR receptor-like serine/threonine-protein kinase ERECTA"/>
    <property type="match status" value="1"/>
</dbReference>
<dbReference type="InterPro" id="IPR032675">
    <property type="entry name" value="LRR_dom_sf"/>
</dbReference>
<evidence type="ECO:0000313" key="12">
    <source>
        <dbReference type="Proteomes" id="UP001054252"/>
    </source>
</evidence>
<keyword evidence="12" id="KW-1185">Reference proteome</keyword>
<dbReference type="Gene3D" id="3.80.10.10">
    <property type="entry name" value="Ribonuclease Inhibitor"/>
    <property type="match status" value="1"/>
</dbReference>
<gene>
    <name evidence="11" type="ORF">SLEP1_g44397</name>
</gene>
<comment type="subcellular location">
    <subcellularLocation>
        <location evidence="1">Membrane</location>
        <topology evidence="1">Single-pass type I membrane protein</topology>
    </subcellularLocation>
</comment>
<dbReference type="InterPro" id="IPR046956">
    <property type="entry name" value="RLP23-like"/>
</dbReference>
<keyword evidence="7" id="KW-1133">Transmembrane helix</keyword>
<dbReference type="PANTHER" id="PTHR48063">
    <property type="entry name" value="LRR RECEPTOR-LIKE KINASE"/>
    <property type="match status" value="1"/>
</dbReference>
<evidence type="ECO:0000256" key="3">
    <source>
        <dbReference type="ARBA" id="ARBA00022614"/>
    </source>
</evidence>
<evidence type="ECO:0000256" key="5">
    <source>
        <dbReference type="ARBA" id="ARBA00022729"/>
    </source>
</evidence>
<sequence>MKGQLLEYSRILYLVKAIDFSSNNLSGEIPTEMTNLKDLLSLNLSHNFLTGRIPAGMGNMRMLESLDLSVNELSGPIPESMSSLTFLSYLNMSDNQLSRKIPTSTQLQSFNASSYAGNKLCGLPLMDKCSAVGSEPSGIQTVGGRGAGGADITGFLMKCGGKSVIFYANTVSKSFMHLF</sequence>
<keyword evidence="8" id="KW-0472">Membrane</keyword>
<dbReference type="SUPFAM" id="SSF52058">
    <property type="entry name" value="L domain-like"/>
    <property type="match status" value="1"/>
</dbReference>
<dbReference type="Pfam" id="PF00560">
    <property type="entry name" value="LRR_1"/>
    <property type="match status" value="4"/>
</dbReference>
<protein>
    <submittedName>
        <fullName evidence="11">Uncharacterized protein</fullName>
    </submittedName>
</protein>
<evidence type="ECO:0000256" key="6">
    <source>
        <dbReference type="ARBA" id="ARBA00022737"/>
    </source>
</evidence>
<accession>A0AAV5LH69</accession>
<evidence type="ECO:0000256" key="8">
    <source>
        <dbReference type="ARBA" id="ARBA00023136"/>
    </source>
</evidence>
<evidence type="ECO:0000256" key="2">
    <source>
        <dbReference type="ARBA" id="ARBA00009592"/>
    </source>
</evidence>
<proteinExistence type="inferred from homology"/>
<keyword evidence="6" id="KW-0677">Repeat</keyword>
<organism evidence="11 12">
    <name type="scientific">Rubroshorea leprosula</name>
    <dbReference type="NCBI Taxonomy" id="152421"/>
    <lineage>
        <taxon>Eukaryota</taxon>
        <taxon>Viridiplantae</taxon>
        <taxon>Streptophyta</taxon>
        <taxon>Embryophyta</taxon>
        <taxon>Tracheophyta</taxon>
        <taxon>Spermatophyta</taxon>
        <taxon>Magnoliopsida</taxon>
        <taxon>eudicotyledons</taxon>
        <taxon>Gunneridae</taxon>
        <taxon>Pentapetalae</taxon>
        <taxon>rosids</taxon>
        <taxon>malvids</taxon>
        <taxon>Malvales</taxon>
        <taxon>Dipterocarpaceae</taxon>
        <taxon>Rubroshorea</taxon>
    </lineage>
</organism>
<evidence type="ECO:0000313" key="11">
    <source>
        <dbReference type="EMBL" id="GKV36249.1"/>
    </source>
</evidence>
<evidence type="ECO:0000256" key="9">
    <source>
        <dbReference type="ARBA" id="ARBA00023170"/>
    </source>
</evidence>
<dbReference type="Proteomes" id="UP001054252">
    <property type="component" value="Unassembled WGS sequence"/>
</dbReference>
<dbReference type="PANTHER" id="PTHR48063:SF98">
    <property type="entry name" value="LRR RECEPTOR-LIKE SERINE_THREONINE-PROTEIN KINASE FLS2"/>
    <property type="match status" value="1"/>
</dbReference>
<dbReference type="AlphaFoldDB" id="A0AAV5LH69"/>
<evidence type="ECO:0000256" key="1">
    <source>
        <dbReference type="ARBA" id="ARBA00004479"/>
    </source>
</evidence>
<evidence type="ECO:0000256" key="4">
    <source>
        <dbReference type="ARBA" id="ARBA00022692"/>
    </source>
</evidence>
<keyword evidence="9" id="KW-0675">Receptor</keyword>
<evidence type="ECO:0000256" key="10">
    <source>
        <dbReference type="ARBA" id="ARBA00023180"/>
    </source>
</evidence>
<dbReference type="InterPro" id="IPR001611">
    <property type="entry name" value="Leu-rich_rpt"/>
</dbReference>
<comment type="caution">
    <text evidence="11">The sequence shown here is derived from an EMBL/GenBank/DDBJ whole genome shotgun (WGS) entry which is preliminary data.</text>
</comment>
<name>A0AAV5LH69_9ROSI</name>